<protein>
    <submittedName>
        <fullName evidence="2">GNAT family N-acetyltransferase</fullName>
    </submittedName>
</protein>
<keyword evidence="2" id="KW-0808">Transferase</keyword>
<evidence type="ECO:0000259" key="1">
    <source>
        <dbReference type="PROSITE" id="PS51186"/>
    </source>
</evidence>
<name>A0A1Y3UBG0_9FIRM</name>
<dbReference type="InterPro" id="IPR000182">
    <property type="entry name" value="GNAT_dom"/>
</dbReference>
<feature type="domain" description="N-acetyltransferase" evidence="1">
    <location>
        <begin position="1"/>
        <end position="147"/>
    </location>
</feature>
<dbReference type="GO" id="GO:0016747">
    <property type="term" value="F:acyltransferase activity, transferring groups other than amino-acyl groups"/>
    <property type="evidence" value="ECO:0007669"/>
    <property type="project" value="InterPro"/>
</dbReference>
<dbReference type="Gene3D" id="3.40.630.30">
    <property type="match status" value="1"/>
</dbReference>
<dbReference type="CDD" id="cd04301">
    <property type="entry name" value="NAT_SF"/>
    <property type="match status" value="1"/>
</dbReference>
<evidence type="ECO:0000313" key="3">
    <source>
        <dbReference type="Proteomes" id="UP000195455"/>
    </source>
</evidence>
<dbReference type="InterPro" id="IPR016181">
    <property type="entry name" value="Acyl_CoA_acyltransferase"/>
</dbReference>
<comment type="caution">
    <text evidence="2">The sequence shown here is derived from an EMBL/GenBank/DDBJ whole genome shotgun (WGS) entry which is preliminary data.</text>
</comment>
<dbReference type="EMBL" id="NFHM01000011">
    <property type="protein sequence ID" value="OUN42680.1"/>
    <property type="molecule type" value="Genomic_DNA"/>
</dbReference>
<reference evidence="3" key="1">
    <citation type="submission" date="2017-04" db="EMBL/GenBank/DDBJ databases">
        <title>Function of individual gut microbiota members based on whole genome sequencing of pure cultures obtained from chicken caecum.</title>
        <authorList>
            <person name="Medvecky M."/>
            <person name="Cejkova D."/>
            <person name="Polansky O."/>
            <person name="Karasova D."/>
            <person name="Kubasova T."/>
            <person name="Cizek A."/>
            <person name="Rychlik I."/>
        </authorList>
    </citation>
    <scope>NUCLEOTIDE SEQUENCE [LARGE SCALE GENOMIC DNA]</scope>
    <source>
        <strain evidence="3">An75</strain>
    </source>
</reference>
<dbReference type="Pfam" id="PF13508">
    <property type="entry name" value="Acetyltransf_7"/>
    <property type="match status" value="1"/>
</dbReference>
<dbReference type="SUPFAM" id="SSF55729">
    <property type="entry name" value="Acyl-CoA N-acyltransferases (Nat)"/>
    <property type="match status" value="1"/>
</dbReference>
<evidence type="ECO:0000313" key="2">
    <source>
        <dbReference type="EMBL" id="OUN42680.1"/>
    </source>
</evidence>
<sequence>MELRQITTGKMDFMDLLLLGDEQEDMVMKYLERGEMAALFDGEDAIALSVVTKEGENLWELKNIAVLPAFQGKGYGKQLVRFWQEKLEGKGILQVGTGETPKTMGFYMACGFQFSHRITDFFVHHYDHPIVEDGILLKDMVYFSYKL</sequence>
<accession>A0A1Y3UBG0</accession>
<dbReference type="AlphaFoldDB" id="A0A1Y3UBG0"/>
<dbReference type="Proteomes" id="UP000195455">
    <property type="component" value="Unassembled WGS sequence"/>
</dbReference>
<dbReference type="RefSeq" id="WP_087989352.1">
    <property type="nucleotide sequence ID" value="NZ_NFHM01000011.1"/>
</dbReference>
<organism evidence="2 3">
    <name type="scientific">Anaerotignum lactatifermentans</name>
    <dbReference type="NCBI Taxonomy" id="160404"/>
    <lineage>
        <taxon>Bacteria</taxon>
        <taxon>Bacillati</taxon>
        <taxon>Bacillota</taxon>
        <taxon>Clostridia</taxon>
        <taxon>Lachnospirales</taxon>
        <taxon>Anaerotignaceae</taxon>
        <taxon>Anaerotignum</taxon>
    </lineage>
</organism>
<proteinExistence type="predicted"/>
<dbReference type="PROSITE" id="PS51186">
    <property type="entry name" value="GNAT"/>
    <property type="match status" value="1"/>
</dbReference>
<gene>
    <name evidence="2" type="ORF">B5G26_08580</name>
</gene>